<name>A0ABQ5MWZ6_9MICC</name>
<accession>A0ABQ5MWZ6</accession>
<comment type="caution">
    <text evidence="1">The sequence shown here is derived from an EMBL/GenBank/DDBJ whole genome shotgun (WGS) entry which is preliminary data.</text>
</comment>
<proteinExistence type="predicted"/>
<reference evidence="1 2" key="1">
    <citation type="journal article" date="2023" name="Int. J. Syst. Evol. Microbiol.">
        <title>Arthrobacter mangrovi sp. nov., an actinobacterium isolated from the rhizosphere of a mangrove.</title>
        <authorList>
            <person name="Hamada M."/>
            <person name="Saitou S."/>
            <person name="Enomoto N."/>
            <person name="Nanri K."/>
            <person name="Hidaka K."/>
            <person name="Miura T."/>
            <person name="Tamura T."/>
        </authorList>
    </citation>
    <scope>NUCLEOTIDE SEQUENCE [LARGE SCALE GENOMIC DNA]</scope>
    <source>
        <strain evidence="1 2">NBRC 112813</strain>
    </source>
</reference>
<protein>
    <submittedName>
        <fullName evidence="1">Uncharacterized protein</fullName>
    </submittedName>
</protein>
<dbReference type="Proteomes" id="UP001209654">
    <property type="component" value="Unassembled WGS sequence"/>
</dbReference>
<gene>
    <name evidence="1" type="ORF">AHIS1636_29440</name>
</gene>
<dbReference type="RefSeq" id="WP_264796595.1">
    <property type="nucleotide sequence ID" value="NZ_BRVS01000018.1"/>
</dbReference>
<organism evidence="1 2">
    <name type="scientific">Arthrobacter mangrovi</name>
    <dbReference type="NCBI Taxonomy" id="2966350"/>
    <lineage>
        <taxon>Bacteria</taxon>
        <taxon>Bacillati</taxon>
        <taxon>Actinomycetota</taxon>
        <taxon>Actinomycetes</taxon>
        <taxon>Micrococcales</taxon>
        <taxon>Micrococcaceae</taxon>
        <taxon>Arthrobacter</taxon>
    </lineage>
</organism>
<evidence type="ECO:0000313" key="2">
    <source>
        <dbReference type="Proteomes" id="UP001209654"/>
    </source>
</evidence>
<keyword evidence="2" id="KW-1185">Reference proteome</keyword>
<dbReference type="EMBL" id="BRVS01000018">
    <property type="protein sequence ID" value="GLB68502.1"/>
    <property type="molecule type" value="Genomic_DNA"/>
</dbReference>
<evidence type="ECO:0000313" key="1">
    <source>
        <dbReference type="EMBL" id="GLB68502.1"/>
    </source>
</evidence>
<sequence>MEAARIEQWWGRLDPGTQQWLMDNPGTVILPRTVANAIRASVGDAPDQDHFEVSDAARSFIRTKAAERRAGQSAN</sequence>